<reference evidence="12" key="1">
    <citation type="journal article" date="2019" name="Int. J. Syst. Evol. Microbiol.">
        <title>The Global Catalogue of Microorganisms (GCM) 10K type strain sequencing project: providing services to taxonomists for standard genome sequencing and annotation.</title>
        <authorList>
            <consortium name="The Broad Institute Genomics Platform"/>
            <consortium name="The Broad Institute Genome Sequencing Center for Infectious Disease"/>
            <person name="Wu L."/>
            <person name="Ma J."/>
        </authorList>
    </citation>
    <scope>NUCLEOTIDE SEQUENCE [LARGE SCALE GENOMIC DNA]</scope>
    <source>
        <strain evidence="12">WYCCWR 12678</strain>
    </source>
</reference>
<dbReference type="EMBL" id="JBHSHC010000119">
    <property type="protein sequence ID" value="MFC4769213.1"/>
    <property type="molecule type" value="Genomic_DNA"/>
</dbReference>
<evidence type="ECO:0000256" key="9">
    <source>
        <dbReference type="ARBA" id="ARBA00048997"/>
    </source>
</evidence>
<comment type="caution">
    <text evidence="11">The sequence shown here is derived from an EMBL/GenBank/DDBJ whole genome shotgun (WGS) entry which is preliminary data.</text>
</comment>
<evidence type="ECO:0000256" key="4">
    <source>
        <dbReference type="ARBA" id="ARBA00022679"/>
    </source>
</evidence>
<gene>
    <name evidence="11" type="ORF">ACFO8Q_17935</name>
</gene>
<dbReference type="InterPro" id="IPR050256">
    <property type="entry name" value="Glycosyltransferase_2"/>
</dbReference>
<evidence type="ECO:0000256" key="6">
    <source>
        <dbReference type="ARBA" id="ARBA00039022"/>
    </source>
</evidence>
<evidence type="ECO:0000256" key="5">
    <source>
        <dbReference type="ARBA" id="ARBA00022842"/>
    </source>
</evidence>
<evidence type="ECO:0000259" key="10">
    <source>
        <dbReference type="Pfam" id="PF00535"/>
    </source>
</evidence>
<dbReference type="EC" id="2.4.1.266" evidence="6"/>
<name>A0ABV9Q5S1_9BACL</name>
<dbReference type="Proteomes" id="UP001596002">
    <property type="component" value="Unassembled WGS sequence"/>
</dbReference>
<evidence type="ECO:0000256" key="2">
    <source>
        <dbReference type="ARBA" id="ARBA00006739"/>
    </source>
</evidence>
<evidence type="ECO:0000256" key="1">
    <source>
        <dbReference type="ARBA" id="ARBA00001946"/>
    </source>
</evidence>
<comment type="catalytic activity">
    <reaction evidence="9">
        <text>an NDP-alpha-D-glucose + (2R)-3-phosphoglycerate = (2R)-2-O-(alpha-D-glucopyranosyl)-3-phospho-glycerate + a ribonucleoside 5'-diphosphate + H(+)</text>
        <dbReference type="Rhea" id="RHEA:47244"/>
        <dbReference type="ChEBI" id="CHEBI:15378"/>
        <dbReference type="ChEBI" id="CHEBI:57930"/>
        <dbReference type="ChEBI" id="CHEBI:58272"/>
        <dbReference type="ChEBI" id="CHEBI:62600"/>
        <dbReference type="ChEBI" id="CHEBI:76533"/>
        <dbReference type="EC" id="2.4.1.266"/>
    </reaction>
    <physiologicalReaction direction="left-to-right" evidence="9">
        <dbReference type="Rhea" id="RHEA:47245"/>
    </physiologicalReaction>
</comment>
<evidence type="ECO:0000256" key="7">
    <source>
        <dbReference type="ARBA" id="ARBA00040894"/>
    </source>
</evidence>
<evidence type="ECO:0000256" key="8">
    <source>
        <dbReference type="ARBA" id="ARBA00048689"/>
    </source>
</evidence>
<keyword evidence="3" id="KW-0328">Glycosyltransferase</keyword>
<protein>
    <recommendedName>
        <fullName evidence="7">Glucosyl-3-phosphoglycerate synthase</fullName>
        <ecNumber evidence="6">2.4.1.266</ecNumber>
    </recommendedName>
</protein>
<dbReference type="CDD" id="cd04179">
    <property type="entry name" value="DPM_DPG-synthase_like"/>
    <property type="match status" value="1"/>
</dbReference>
<evidence type="ECO:0000313" key="12">
    <source>
        <dbReference type="Proteomes" id="UP001596002"/>
    </source>
</evidence>
<dbReference type="PANTHER" id="PTHR48090">
    <property type="entry name" value="UNDECAPRENYL-PHOSPHATE 4-DEOXY-4-FORMAMIDO-L-ARABINOSE TRANSFERASE-RELATED"/>
    <property type="match status" value="1"/>
</dbReference>
<comment type="similarity">
    <text evidence="2">Belongs to the glycosyltransferase 2 family.</text>
</comment>
<dbReference type="Pfam" id="PF00535">
    <property type="entry name" value="Glycos_transf_2"/>
    <property type="match status" value="1"/>
</dbReference>
<evidence type="ECO:0000313" key="11">
    <source>
        <dbReference type="EMBL" id="MFC4769213.1"/>
    </source>
</evidence>
<keyword evidence="12" id="KW-1185">Reference proteome</keyword>
<comment type="cofactor">
    <cofactor evidence="1">
        <name>Mg(2+)</name>
        <dbReference type="ChEBI" id="CHEBI:18420"/>
    </cofactor>
</comment>
<dbReference type="InterPro" id="IPR001173">
    <property type="entry name" value="Glyco_trans_2-like"/>
</dbReference>
<dbReference type="Gene3D" id="3.90.550.10">
    <property type="entry name" value="Spore Coat Polysaccharide Biosynthesis Protein SpsA, Chain A"/>
    <property type="match status" value="1"/>
</dbReference>
<organism evidence="11 12">
    <name type="scientific">Effusibacillus consociatus</name>
    <dbReference type="NCBI Taxonomy" id="1117041"/>
    <lineage>
        <taxon>Bacteria</taxon>
        <taxon>Bacillati</taxon>
        <taxon>Bacillota</taxon>
        <taxon>Bacilli</taxon>
        <taxon>Bacillales</taxon>
        <taxon>Alicyclobacillaceae</taxon>
        <taxon>Effusibacillus</taxon>
    </lineage>
</organism>
<accession>A0ABV9Q5S1</accession>
<dbReference type="PANTHER" id="PTHR48090:SF10">
    <property type="entry name" value="GLUCOSYL-3-PHOSPHOGLYCERATE SYNTHASE"/>
    <property type="match status" value="1"/>
</dbReference>
<proteinExistence type="inferred from homology"/>
<feature type="domain" description="Glycosyltransferase 2-like" evidence="10">
    <location>
        <begin position="5"/>
        <end position="120"/>
    </location>
</feature>
<keyword evidence="4" id="KW-0808">Transferase</keyword>
<sequence>MTVGVIIPALNEAGRIGKTVQAIRSLPEVSQILVVDDGSTDETVSEALRAGARVVWHKENYGKGQALRTGLQSMKSEIIAFVDADIGEYADELRKLIAPVREGQTDMTIAVFPAVEGKQGLGIVKGLAKWGIRRLTGFSTAAPLSGQRVLRKELISYLHLADGYGAEVAMTIDALRAGYRVLEVPVAMHNREYGRTLRGFLHRGKQFLHVVRALLERWKDSTELPRPEDSTSSWR</sequence>
<dbReference type="RefSeq" id="WP_380027470.1">
    <property type="nucleotide sequence ID" value="NZ_JBHSHC010000119.1"/>
</dbReference>
<comment type="catalytic activity">
    <reaction evidence="8">
        <text>(2R)-3-phosphoglycerate + UDP-alpha-D-glucose = (2R)-2-O-(alpha-D-glucopyranosyl)-3-phospho-glycerate + UDP + H(+)</text>
        <dbReference type="Rhea" id="RHEA:31319"/>
        <dbReference type="ChEBI" id="CHEBI:15378"/>
        <dbReference type="ChEBI" id="CHEBI:58223"/>
        <dbReference type="ChEBI" id="CHEBI:58272"/>
        <dbReference type="ChEBI" id="CHEBI:58885"/>
        <dbReference type="ChEBI" id="CHEBI:62600"/>
        <dbReference type="EC" id="2.4.1.266"/>
    </reaction>
    <physiologicalReaction direction="left-to-right" evidence="8">
        <dbReference type="Rhea" id="RHEA:31320"/>
    </physiologicalReaction>
</comment>
<keyword evidence="5" id="KW-0460">Magnesium</keyword>
<evidence type="ECO:0000256" key="3">
    <source>
        <dbReference type="ARBA" id="ARBA00022676"/>
    </source>
</evidence>
<dbReference type="InterPro" id="IPR029044">
    <property type="entry name" value="Nucleotide-diphossugar_trans"/>
</dbReference>
<dbReference type="SUPFAM" id="SSF53448">
    <property type="entry name" value="Nucleotide-diphospho-sugar transferases"/>
    <property type="match status" value="1"/>
</dbReference>